<protein>
    <recommendedName>
        <fullName evidence="2">Adipose-secreted signaling protein</fullName>
    </recommendedName>
</protein>
<dbReference type="EMBL" id="AFYH01164543">
    <property type="status" value="NOT_ANNOTATED_CDS"/>
    <property type="molecule type" value="Genomic_DNA"/>
</dbReference>
<dbReference type="STRING" id="7897.ENSLACP00000012224"/>
<dbReference type="OMA" id="REAPAKH"/>
<dbReference type="EMBL" id="AFYH01164549">
    <property type="status" value="NOT_ANNOTATED_CDS"/>
    <property type="molecule type" value="Genomic_DNA"/>
</dbReference>
<dbReference type="EMBL" id="AFYH01164546">
    <property type="status" value="NOT_ANNOTATED_CDS"/>
    <property type="molecule type" value="Genomic_DNA"/>
</dbReference>
<dbReference type="PANTHER" id="PTHR13287">
    <property type="entry name" value="ADIPOSE-SECRETED SIGNALING PROTEIN"/>
    <property type="match status" value="1"/>
</dbReference>
<dbReference type="InterPro" id="IPR026794">
    <property type="entry name" value="ADISSP"/>
</dbReference>
<dbReference type="EMBL" id="AFYH01164547">
    <property type="status" value="NOT_ANNOTATED_CDS"/>
    <property type="molecule type" value="Genomic_DNA"/>
</dbReference>
<dbReference type="EMBL" id="AFYH01164544">
    <property type="status" value="NOT_ANNOTATED_CDS"/>
    <property type="molecule type" value="Genomic_DNA"/>
</dbReference>
<dbReference type="EMBL" id="AFYH01164545">
    <property type="status" value="NOT_ANNOTATED_CDS"/>
    <property type="molecule type" value="Genomic_DNA"/>
</dbReference>
<sequence length="106" mass="11649">MAEAKKEDSTSGCHKVCFVGEQSEHGSQSHVHFDEKLHDSVVMVTQEENGSILVKVGFLKTLHKYEIVFTLPDVHKLGKNACVVPAPSQNLKVTDITPVPEGKDTH</sequence>
<evidence type="ECO:0000256" key="2">
    <source>
        <dbReference type="ARBA" id="ARBA00035300"/>
    </source>
</evidence>
<proteinExistence type="inferred from homology"/>
<reference evidence="4" key="1">
    <citation type="submission" date="2011-08" db="EMBL/GenBank/DDBJ databases">
        <title>The draft genome of Latimeria chalumnae.</title>
        <authorList>
            <person name="Di Palma F."/>
            <person name="Alfoldi J."/>
            <person name="Johnson J."/>
            <person name="Berlin A."/>
            <person name="Gnerre S."/>
            <person name="Jaffe D."/>
            <person name="MacCallum I."/>
            <person name="Young S."/>
            <person name="Walker B.J."/>
            <person name="Lander E."/>
            <person name="Lindblad-Toh K."/>
        </authorList>
    </citation>
    <scope>NUCLEOTIDE SEQUENCE [LARGE SCALE GENOMIC DNA]</scope>
    <source>
        <strain evidence="4">Wild caught</strain>
    </source>
</reference>
<dbReference type="EMBL" id="AFYH01164548">
    <property type="status" value="NOT_ANNOTATED_CDS"/>
    <property type="molecule type" value="Genomic_DNA"/>
</dbReference>
<dbReference type="Proteomes" id="UP000008672">
    <property type="component" value="Unassembled WGS sequence"/>
</dbReference>
<dbReference type="InParanoid" id="H3ARF3"/>
<dbReference type="KEGG" id="lcm:102365775"/>
<dbReference type="FunCoup" id="H3ARF3">
    <property type="interactions" value="120"/>
</dbReference>
<dbReference type="Pfam" id="PF15006">
    <property type="entry name" value="DUF4517"/>
    <property type="match status" value="1"/>
</dbReference>
<reference evidence="3" key="2">
    <citation type="submission" date="2025-08" db="UniProtKB">
        <authorList>
            <consortium name="Ensembl"/>
        </authorList>
    </citation>
    <scope>IDENTIFICATION</scope>
</reference>
<gene>
    <name evidence="3" type="primary">ADISSP</name>
</gene>
<name>H3ARF3_LATCH</name>
<dbReference type="Ensembl" id="ENSLACT00000012316.1">
    <property type="protein sequence ID" value="ENSLACP00000012224.1"/>
    <property type="gene ID" value="ENSLACG00000010760.1"/>
</dbReference>
<evidence type="ECO:0000313" key="3">
    <source>
        <dbReference type="Ensembl" id="ENSLACP00000012224.1"/>
    </source>
</evidence>
<dbReference type="Bgee" id="ENSLACG00000010760">
    <property type="expression patterns" value="Expressed in muscle tissue and 6 other cell types or tissues"/>
</dbReference>
<dbReference type="OrthoDB" id="6246153at2759"/>
<dbReference type="eggNOG" id="ENOG502RXJD">
    <property type="taxonomic scope" value="Eukaryota"/>
</dbReference>
<dbReference type="EMBL" id="AFYH01164542">
    <property type="status" value="NOT_ANNOTATED_CDS"/>
    <property type="molecule type" value="Genomic_DNA"/>
</dbReference>
<dbReference type="EMBL" id="AFYH01164541">
    <property type="status" value="NOT_ANNOTATED_CDS"/>
    <property type="molecule type" value="Genomic_DNA"/>
</dbReference>
<dbReference type="GeneTree" id="ENSGT00390000008711"/>
<keyword evidence="4" id="KW-1185">Reference proteome</keyword>
<dbReference type="PANTHER" id="PTHR13287:SF2">
    <property type="entry name" value="ADIPOSE-SECRETED SIGNALING PROTEIN"/>
    <property type="match status" value="1"/>
</dbReference>
<evidence type="ECO:0000256" key="1">
    <source>
        <dbReference type="ARBA" id="ARBA00035018"/>
    </source>
</evidence>
<comment type="similarity">
    <text evidence="1">Belongs to the ADISSP family.</text>
</comment>
<organism evidence="3 4">
    <name type="scientific">Latimeria chalumnae</name>
    <name type="common">Coelacanth</name>
    <dbReference type="NCBI Taxonomy" id="7897"/>
    <lineage>
        <taxon>Eukaryota</taxon>
        <taxon>Metazoa</taxon>
        <taxon>Chordata</taxon>
        <taxon>Craniata</taxon>
        <taxon>Vertebrata</taxon>
        <taxon>Euteleostomi</taxon>
        <taxon>Coelacanthiformes</taxon>
        <taxon>Coelacanthidae</taxon>
        <taxon>Latimeria</taxon>
    </lineage>
</organism>
<accession>H3ARF3</accession>
<dbReference type="HOGENOM" id="CLU_094626_0_0_1"/>
<evidence type="ECO:0000313" key="4">
    <source>
        <dbReference type="Proteomes" id="UP000008672"/>
    </source>
</evidence>
<dbReference type="AlphaFoldDB" id="H3ARF3"/>
<reference evidence="3" key="3">
    <citation type="submission" date="2025-09" db="UniProtKB">
        <authorList>
            <consortium name="Ensembl"/>
        </authorList>
    </citation>
    <scope>IDENTIFICATION</scope>
</reference>